<feature type="domain" description="Leucine-binding protein" evidence="5">
    <location>
        <begin position="30"/>
        <end position="370"/>
    </location>
</feature>
<dbReference type="CDD" id="cd06327">
    <property type="entry name" value="PBP1_SBP-like"/>
    <property type="match status" value="1"/>
</dbReference>
<evidence type="ECO:0000259" key="5">
    <source>
        <dbReference type="Pfam" id="PF13458"/>
    </source>
</evidence>
<comment type="similarity">
    <text evidence="1">Belongs to the leucine-binding protein family.</text>
</comment>
<dbReference type="Gene3D" id="3.40.50.2300">
    <property type="match status" value="2"/>
</dbReference>
<evidence type="ECO:0000256" key="3">
    <source>
        <dbReference type="ARBA" id="ARBA00022970"/>
    </source>
</evidence>
<evidence type="ECO:0000256" key="2">
    <source>
        <dbReference type="ARBA" id="ARBA00022729"/>
    </source>
</evidence>
<keyword evidence="2 4" id="KW-0732">Signal</keyword>
<reference evidence="6 7" key="1">
    <citation type="submission" date="2020-10" db="EMBL/GenBank/DDBJ databases">
        <title>Degradation of 1,4-Dioxane by Xanthobacter sp. YN2, via a Novel Group-2 Soluble Di-Iron Monooxygenase.</title>
        <authorList>
            <person name="Ma F."/>
            <person name="Wang Y."/>
            <person name="Yang J."/>
            <person name="Guo H."/>
            <person name="Su D."/>
            <person name="Yu L."/>
        </authorList>
    </citation>
    <scope>NUCLEOTIDE SEQUENCE [LARGE SCALE GENOMIC DNA]</scope>
    <source>
        <strain evidence="6 7">YN2</strain>
    </source>
</reference>
<dbReference type="AlphaFoldDB" id="A0A974PSE2"/>
<keyword evidence="3" id="KW-0029">Amino-acid transport</keyword>
<dbReference type="PANTHER" id="PTHR30483:SF6">
    <property type="entry name" value="PERIPLASMIC BINDING PROTEIN OF ABC TRANSPORTER FOR NATURAL AMINO ACIDS"/>
    <property type="match status" value="1"/>
</dbReference>
<dbReference type="InterPro" id="IPR028081">
    <property type="entry name" value="Leu-bd"/>
</dbReference>
<dbReference type="KEGG" id="xdi:EZH22_11740"/>
<name>A0A974PSE2_9HYPH</name>
<dbReference type="InterPro" id="IPR028082">
    <property type="entry name" value="Peripla_BP_I"/>
</dbReference>
<evidence type="ECO:0000256" key="1">
    <source>
        <dbReference type="ARBA" id="ARBA00010062"/>
    </source>
</evidence>
<proteinExistence type="inferred from homology"/>
<gene>
    <name evidence="6" type="ORF">EZH22_11740</name>
</gene>
<keyword evidence="7" id="KW-1185">Reference proteome</keyword>
<accession>A0A974PSE2</accession>
<feature type="chain" id="PRO_5037123474" evidence="4">
    <location>
        <begin position="25"/>
        <end position="409"/>
    </location>
</feature>
<dbReference type="Proteomes" id="UP000596427">
    <property type="component" value="Chromosome"/>
</dbReference>
<dbReference type="RefSeq" id="WP_203195795.1">
    <property type="nucleotide sequence ID" value="NZ_CP063362.1"/>
</dbReference>
<dbReference type="EMBL" id="CP063362">
    <property type="protein sequence ID" value="QRG08879.1"/>
    <property type="molecule type" value="Genomic_DNA"/>
</dbReference>
<dbReference type="PANTHER" id="PTHR30483">
    <property type="entry name" value="LEUCINE-SPECIFIC-BINDING PROTEIN"/>
    <property type="match status" value="1"/>
</dbReference>
<evidence type="ECO:0000313" key="6">
    <source>
        <dbReference type="EMBL" id="QRG08879.1"/>
    </source>
</evidence>
<protein>
    <submittedName>
        <fullName evidence="6">ABC transporter substrate-binding protein</fullName>
    </submittedName>
</protein>
<sequence length="409" mass="44109">MRIRAVSLAGLLAVATVSQGPAVAADGPMTVKIGVLSDLSGPFSDFAGRGSIIGTQMAVDDCLKAECNGMQIEVIAADHQNKPDVALSIARKWVDTEGVNVIGDVVVASIQLAVQSLARERQSFTVLFPGGVNALTNEDCSPNTSVQWMWDTYSQVAGAVKPLAKQGTSWFFLAADYAFGHSLQKDGTEIINAQGAKVVGSVRHPFQEHDFSSFLLKAQASGANYVAFANAGPYAVASIRQATEFGLWQGGQKAVALFLTLQDVKALGLKSAGGTQLTESFYWNYDDRTRSWSARYAEHWPDRRMPSISHAGAYSATYHYLKAVVASKSVDPKVVTSKMRELPIADDIVRNATLRPDGRLVHDTYLLQVKMPNESTSDWDVYNVLKVIPGSEAFKPMSESACPALKGRG</sequence>
<keyword evidence="3" id="KW-0813">Transport</keyword>
<evidence type="ECO:0000256" key="4">
    <source>
        <dbReference type="SAM" id="SignalP"/>
    </source>
</evidence>
<evidence type="ECO:0000313" key="7">
    <source>
        <dbReference type="Proteomes" id="UP000596427"/>
    </source>
</evidence>
<dbReference type="Pfam" id="PF13458">
    <property type="entry name" value="Peripla_BP_6"/>
    <property type="match status" value="1"/>
</dbReference>
<organism evidence="6 7">
    <name type="scientific">Xanthobacter dioxanivorans</name>
    <dbReference type="NCBI Taxonomy" id="2528964"/>
    <lineage>
        <taxon>Bacteria</taxon>
        <taxon>Pseudomonadati</taxon>
        <taxon>Pseudomonadota</taxon>
        <taxon>Alphaproteobacteria</taxon>
        <taxon>Hyphomicrobiales</taxon>
        <taxon>Xanthobacteraceae</taxon>
        <taxon>Xanthobacter</taxon>
    </lineage>
</organism>
<feature type="signal peptide" evidence="4">
    <location>
        <begin position="1"/>
        <end position="24"/>
    </location>
</feature>
<dbReference type="InterPro" id="IPR051010">
    <property type="entry name" value="BCAA_transport"/>
</dbReference>
<dbReference type="SUPFAM" id="SSF53822">
    <property type="entry name" value="Periplasmic binding protein-like I"/>
    <property type="match status" value="1"/>
</dbReference>
<dbReference type="GO" id="GO:0006865">
    <property type="term" value="P:amino acid transport"/>
    <property type="evidence" value="ECO:0007669"/>
    <property type="project" value="UniProtKB-KW"/>
</dbReference>